<dbReference type="SUPFAM" id="SSF54427">
    <property type="entry name" value="NTF2-like"/>
    <property type="match status" value="1"/>
</dbReference>
<protein>
    <recommendedName>
        <fullName evidence="4">Lipoprotein</fullName>
    </recommendedName>
</protein>
<dbReference type="AlphaFoldDB" id="A0A7W7L6U5"/>
<dbReference type="SUPFAM" id="SSF55486">
    <property type="entry name" value="Metalloproteases ('zincins'), catalytic domain"/>
    <property type="match status" value="1"/>
</dbReference>
<name>A0A7W7L6U5_STRNE</name>
<dbReference type="Proteomes" id="UP000556436">
    <property type="component" value="Unassembled WGS sequence"/>
</dbReference>
<dbReference type="EMBL" id="JACHJG010000001">
    <property type="protein sequence ID" value="MBB4884693.1"/>
    <property type="molecule type" value="Genomic_DNA"/>
</dbReference>
<organism evidence="2 3">
    <name type="scientific">Streptomyces netropsis</name>
    <name type="common">Streptoverticillium netropsis</name>
    <dbReference type="NCBI Taxonomy" id="55404"/>
    <lineage>
        <taxon>Bacteria</taxon>
        <taxon>Bacillati</taxon>
        <taxon>Actinomycetota</taxon>
        <taxon>Actinomycetes</taxon>
        <taxon>Kitasatosporales</taxon>
        <taxon>Streptomycetaceae</taxon>
        <taxon>Streptomyces</taxon>
    </lineage>
</organism>
<evidence type="ECO:0000256" key="1">
    <source>
        <dbReference type="SAM" id="SignalP"/>
    </source>
</evidence>
<evidence type="ECO:0008006" key="4">
    <source>
        <dbReference type="Google" id="ProtNLM"/>
    </source>
</evidence>
<evidence type="ECO:0000313" key="3">
    <source>
        <dbReference type="Proteomes" id="UP000556436"/>
    </source>
</evidence>
<dbReference type="PROSITE" id="PS51257">
    <property type="entry name" value="PROKAR_LIPOPROTEIN"/>
    <property type="match status" value="1"/>
</dbReference>
<gene>
    <name evidence="2" type="ORF">FHS38_000702</name>
</gene>
<feature type="signal peptide" evidence="1">
    <location>
        <begin position="1"/>
        <end position="25"/>
    </location>
</feature>
<comment type="caution">
    <text evidence="2">The sequence shown here is derived from an EMBL/GenBank/DDBJ whole genome shotgun (WGS) entry which is preliminary data.</text>
</comment>
<accession>A0A7W7L6U5</accession>
<keyword evidence="1" id="KW-0732">Signal</keyword>
<reference evidence="2 3" key="1">
    <citation type="submission" date="2020-08" db="EMBL/GenBank/DDBJ databases">
        <title>Genomic Encyclopedia of Type Strains, Phase III (KMG-III): the genomes of soil and plant-associated and newly described type strains.</title>
        <authorList>
            <person name="Whitman W."/>
        </authorList>
    </citation>
    <scope>NUCLEOTIDE SEQUENCE [LARGE SCALE GENOMIC DNA]</scope>
    <source>
        <strain evidence="2 3">CECT 3265</strain>
    </source>
</reference>
<evidence type="ECO:0000313" key="2">
    <source>
        <dbReference type="EMBL" id="MBB4884693.1"/>
    </source>
</evidence>
<sequence length="417" mass="44363">MTGRQRWGGRRVACGLAAALLGVQALTGCGAMGSSAGPDADDRSVQRLLDRWADAVRGRDEAAFLAAVDPRAAGYRAARQRVFAQLKDVPLAAYGYRLVRRGGFAPAPGDGHRVAVEAELRYRIAGYDTAPVTAPARLTLVKRDGRWYIAAQDDRNGGRQLWEQGTVAVVRGEHSLVLGVGQDRARLRALADLADRAVPAVGAAWRGKWAGRVVVEMPASLDTMAALLGSPASGYRGIAAVTTGEVGGAGAAPADRIIVNPEAYGVLGDFGRRVVLTHETAHVATRALTSPATPLWLSEGFADWAAYRDTDRTPRQAAPELARAVTGGELPRRLPEDAEFGFAGESGRLARAYEEGWLACRMIADEWGEEKLVAFYRAVGGHSRRAGAVEAALRDVLGVGVGDFTARWRAYLEAALG</sequence>
<dbReference type="InterPro" id="IPR032710">
    <property type="entry name" value="NTF2-like_dom_sf"/>
</dbReference>
<feature type="chain" id="PRO_5039151099" description="Lipoprotein" evidence="1">
    <location>
        <begin position="26"/>
        <end position="417"/>
    </location>
</feature>
<keyword evidence="3" id="KW-1185">Reference proteome</keyword>
<proteinExistence type="predicted"/>